<dbReference type="GO" id="GO:0006974">
    <property type="term" value="P:DNA damage response"/>
    <property type="evidence" value="ECO:0007669"/>
    <property type="project" value="UniProtKB-KW"/>
</dbReference>
<keyword evidence="7" id="KW-1185">Reference proteome</keyword>
<dbReference type="PANTHER" id="PTHR23196:SF1">
    <property type="entry name" value="PAX-INTERACTING PROTEIN 1"/>
    <property type="match status" value="1"/>
</dbReference>
<dbReference type="GO" id="GO:0005634">
    <property type="term" value="C:nucleus"/>
    <property type="evidence" value="ECO:0007669"/>
    <property type="project" value="UniProtKB-SubCell"/>
</dbReference>
<dbReference type="InterPro" id="IPR051579">
    <property type="entry name" value="DDR_Transcriptional_Reg"/>
</dbReference>
<feature type="region of interest" description="Disordered" evidence="4">
    <location>
        <begin position="236"/>
        <end position="537"/>
    </location>
</feature>
<feature type="compositionally biased region" description="Low complexity" evidence="4">
    <location>
        <begin position="374"/>
        <end position="387"/>
    </location>
</feature>
<protein>
    <recommendedName>
        <fullName evidence="5">BRCT domain-containing protein</fullName>
    </recommendedName>
</protein>
<name>A0AAD7XRG0_9STRA</name>
<evidence type="ECO:0000256" key="4">
    <source>
        <dbReference type="SAM" id="MobiDB-lite"/>
    </source>
</evidence>
<feature type="compositionally biased region" description="Basic residues" evidence="4">
    <location>
        <begin position="364"/>
        <end position="373"/>
    </location>
</feature>
<evidence type="ECO:0000259" key="5">
    <source>
        <dbReference type="PROSITE" id="PS50172"/>
    </source>
</evidence>
<evidence type="ECO:0000256" key="1">
    <source>
        <dbReference type="ARBA" id="ARBA00004123"/>
    </source>
</evidence>
<sequence>MVLDLGAETQPVEMMGDEEEDPCPVIARLVRVTTTANVPATLELREGENIVGGDTAWDDEDAPYVSIPHGSIASRHAVVEVRDVEDEPKHALVRALARTVVRCGNGPETVCRKRISEKLGLGGIVRFGCFSYSLEWGAEEEFVAAPTPGSPGDARDDAALSSAMPAHSLARVLECSAHLARGLRTELPTPDSRPRRESPKSSSKRVLDFDDDATCDDDDYDDGFRVYTKIDDAVASREKTGASDAAPAGESSSSSSLRGKNENRIRAAAVSSTDEDDTLEPSPGMMKQARRKALLSDETDDDVSAAADDDEPRGMNATAAASSEKTEDDEAPDKRQPGRKKECSAETSDDETDENASAAAAAKAKARRGKKKVGATAAAAAAAASTASREDEKKSLNVSALHPPRNKGRRASAAASERCTDDQAPVRARPVRKKKRAAATASDETDDQAETRADPAKKKVKTRASSEDTAADDAEQPRKTVAKTRPASEGNEPTSKKKTKARAKSEEQPRKPAALATTGKKRKAATATPETPGRKRHNDVVVLCTGFKMDSKAKARALAAFGAKEAGRARDATHIVTDNKIKRTPKFLAAISVAHHVVTSDWLDASSAAGSALDTTKYTVRDADAERKWQFSLVDTLASTDRVLAGYAVAVAPGARDATKLPPDDELKEVVECSGGVFFKSLPTKPPGPSWSNGLLAIATAALLDHQDAADPKKKNIKSTTSSRRTTAGRFAAPRSVGKRSPADALRSLPPHTLLGIIDPDVLFTALLRKRLDTAADIMPLSTRAALRRSSASTP</sequence>
<evidence type="ECO:0000313" key="7">
    <source>
        <dbReference type="Proteomes" id="UP001230188"/>
    </source>
</evidence>
<dbReference type="InterPro" id="IPR036420">
    <property type="entry name" value="BRCT_dom_sf"/>
</dbReference>
<feature type="compositionally biased region" description="Basic and acidic residues" evidence="4">
    <location>
        <begin position="332"/>
        <end position="344"/>
    </location>
</feature>
<feature type="domain" description="BRCT" evidence="5">
    <location>
        <begin position="556"/>
        <end position="620"/>
    </location>
</feature>
<evidence type="ECO:0000313" key="6">
    <source>
        <dbReference type="EMBL" id="KAJ8613151.1"/>
    </source>
</evidence>
<dbReference type="InterPro" id="IPR001357">
    <property type="entry name" value="BRCT_dom"/>
</dbReference>
<keyword evidence="3" id="KW-0539">Nucleus</keyword>
<evidence type="ECO:0000256" key="2">
    <source>
        <dbReference type="ARBA" id="ARBA00022763"/>
    </source>
</evidence>
<proteinExistence type="predicted"/>
<gene>
    <name evidence="6" type="ORF">CTAYLR_004805</name>
</gene>
<dbReference type="PROSITE" id="PS50172">
    <property type="entry name" value="BRCT"/>
    <property type="match status" value="1"/>
</dbReference>
<dbReference type="Gene3D" id="3.40.50.10190">
    <property type="entry name" value="BRCT domain"/>
    <property type="match status" value="1"/>
</dbReference>
<feature type="region of interest" description="Disordered" evidence="4">
    <location>
        <begin position="183"/>
        <end position="212"/>
    </location>
</feature>
<dbReference type="Proteomes" id="UP001230188">
    <property type="component" value="Unassembled WGS sequence"/>
</dbReference>
<keyword evidence="2" id="KW-0227">DNA damage</keyword>
<dbReference type="SMART" id="SM00292">
    <property type="entry name" value="BRCT"/>
    <property type="match status" value="1"/>
</dbReference>
<dbReference type="Pfam" id="PF16770">
    <property type="entry name" value="RTT107_BRCT_5"/>
    <property type="match status" value="1"/>
</dbReference>
<dbReference type="EMBL" id="JAQMWT010000036">
    <property type="protein sequence ID" value="KAJ8613151.1"/>
    <property type="molecule type" value="Genomic_DNA"/>
</dbReference>
<dbReference type="PANTHER" id="PTHR23196">
    <property type="entry name" value="PAX TRANSCRIPTION ACTIVATION DOMAIN INTERACTING PROTEIN"/>
    <property type="match status" value="1"/>
</dbReference>
<dbReference type="SUPFAM" id="SSF52113">
    <property type="entry name" value="BRCT domain"/>
    <property type="match status" value="1"/>
</dbReference>
<comment type="caution">
    <text evidence="6">The sequence shown here is derived from an EMBL/GenBank/DDBJ whole genome shotgun (WGS) entry which is preliminary data.</text>
</comment>
<organism evidence="6 7">
    <name type="scientific">Chrysophaeum taylorii</name>
    <dbReference type="NCBI Taxonomy" id="2483200"/>
    <lineage>
        <taxon>Eukaryota</taxon>
        <taxon>Sar</taxon>
        <taxon>Stramenopiles</taxon>
        <taxon>Ochrophyta</taxon>
        <taxon>Pelagophyceae</taxon>
        <taxon>Pelagomonadales</taxon>
        <taxon>Pelagomonadaceae</taxon>
        <taxon>Chrysophaeum</taxon>
    </lineage>
</organism>
<feature type="compositionally biased region" description="Acidic residues" evidence="4">
    <location>
        <begin position="297"/>
        <end position="311"/>
    </location>
</feature>
<comment type="subcellular location">
    <subcellularLocation>
        <location evidence="1">Nucleus</location>
    </subcellularLocation>
</comment>
<dbReference type="AlphaFoldDB" id="A0AAD7XRG0"/>
<reference evidence="6" key="1">
    <citation type="submission" date="2023-01" db="EMBL/GenBank/DDBJ databases">
        <title>Metagenome sequencing of chrysophaentin producing Chrysophaeum taylorii.</title>
        <authorList>
            <person name="Davison J."/>
            <person name="Bewley C."/>
        </authorList>
    </citation>
    <scope>NUCLEOTIDE SEQUENCE</scope>
    <source>
        <strain evidence="6">NIES-1699</strain>
    </source>
</reference>
<feature type="region of interest" description="Disordered" evidence="4">
    <location>
        <begin position="709"/>
        <end position="745"/>
    </location>
</feature>
<evidence type="ECO:0000256" key="3">
    <source>
        <dbReference type="ARBA" id="ARBA00023242"/>
    </source>
</evidence>
<accession>A0AAD7XRG0</accession>